<reference evidence="3 4" key="2">
    <citation type="submission" date="2020-06" db="EMBL/GenBank/DDBJ databases">
        <title>Antribacter stalactiti gen. nov., sp. nov., a new member of the family Nacardiaceae isolated from a cave.</title>
        <authorList>
            <person name="Kim I.S."/>
        </authorList>
    </citation>
    <scope>NUCLEOTIDE SEQUENCE [LARGE SCALE GENOMIC DNA]</scope>
    <source>
        <strain evidence="3 4">YC2-7</strain>
    </source>
</reference>
<feature type="domain" description="Asl1-like glycosyl hydrolase catalytic" evidence="2">
    <location>
        <begin position="164"/>
        <end position="324"/>
    </location>
</feature>
<organism evidence="3 4">
    <name type="scientific">Antrihabitans stalactiti</name>
    <dbReference type="NCBI Taxonomy" id="2584121"/>
    <lineage>
        <taxon>Bacteria</taxon>
        <taxon>Bacillati</taxon>
        <taxon>Actinomycetota</taxon>
        <taxon>Actinomycetes</taxon>
        <taxon>Mycobacteriales</taxon>
        <taxon>Nocardiaceae</taxon>
        <taxon>Antrihabitans</taxon>
    </lineage>
</organism>
<proteinExistence type="predicted"/>
<keyword evidence="1" id="KW-0732">Signal</keyword>
<name>A0A848KFL8_9NOCA</name>
<dbReference type="PANTHER" id="PTHR12631">
    <property type="entry name" value="ALPHA-L-IDURONIDASE"/>
    <property type="match status" value="1"/>
</dbReference>
<dbReference type="Proteomes" id="UP000535543">
    <property type="component" value="Unassembled WGS sequence"/>
</dbReference>
<dbReference type="InterPro" id="IPR051923">
    <property type="entry name" value="Glycosyl_Hydrolase_39"/>
</dbReference>
<feature type="chain" id="PRO_5032448953" description="Asl1-like glycosyl hydrolase catalytic domain-containing protein" evidence="1">
    <location>
        <begin position="20"/>
        <end position="359"/>
    </location>
</feature>
<dbReference type="PROSITE" id="PS51257">
    <property type="entry name" value="PROKAR_LIPOPROTEIN"/>
    <property type="match status" value="1"/>
</dbReference>
<dbReference type="AlphaFoldDB" id="A0A848KFL8"/>
<protein>
    <recommendedName>
        <fullName evidence="2">Asl1-like glycosyl hydrolase catalytic domain-containing protein</fullName>
    </recommendedName>
</protein>
<evidence type="ECO:0000256" key="1">
    <source>
        <dbReference type="SAM" id="SignalP"/>
    </source>
</evidence>
<dbReference type="Pfam" id="PF11790">
    <property type="entry name" value="Glyco_hydro_cc"/>
    <property type="match status" value="1"/>
</dbReference>
<dbReference type="GO" id="GO:0004553">
    <property type="term" value="F:hydrolase activity, hydrolyzing O-glycosyl compounds"/>
    <property type="evidence" value="ECO:0007669"/>
    <property type="project" value="TreeGrafter"/>
</dbReference>
<evidence type="ECO:0000259" key="2">
    <source>
        <dbReference type="Pfam" id="PF11790"/>
    </source>
</evidence>
<dbReference type="PANTHER" id="PTHR12631:SF10">
    <property type="entry name" value="BETA-XYLOSIDASE-LIKE PROTEIN-RELATED"/>
    <property type="match status" value="1"/>
</dbReference>
<sequence>MTITRVVFTALLLPAFSLAACTSVDSHKLAAPSAVHSAPPHEGSCSASNLGVTAVTAGATPDLLDRQSREISERKIRWVRLTIEWPIVNQEFGTFDWTSTDNLVNSFHDRGTEILGVATWAPTWAVPPQNQLVKHPAPADPARFAEFVSIATKRYQNRIRTWEIWNEPNIGIAFGPGVNVNLYAAMLIRSYAAIKAIDPNIVVVSGATAPTVDNGYDLSPASFFEQLYREGAGHSFDAIAMHPYSDHGFLSRYFGEGSSANAIAQVRMTMVRNGDAKKKIWFTEFGATTGGPRALSEPDQAAFLVDGINYLKALPFCGGIFVFDYRDVETGSPVADFNYGLVRSDFTPKESLAAVLGTL</sequence>
<evidence type="ECO:0000313" key="3">
    <source>
        <dbReference type="EMBL" id="NMN97773.1"/>
    </source>
</evidence>
<reference evidence="3 4" key="1">
    <citation type="submission" date="2019-05" db="EMBL/GenBank/DDBJ databases">
        <authorList>
            <person name="Lee S.D."/>
        </authorList>
    </citation>
    <scope>NUCLEOTIDE SEQUENCE [LARGE SCALE GENOMIC DNA]</scope>
    <source>
        <strain evidence="3 4">YC2-7</strain>
    </source>
</reference>
<accession>A0A848KFL8</accession>
<dbReference type="InterPro" id="IPR024655">
    <property type="entry name" value="Asl1_glyco_hydro_catalytic"/>
</dbReference>
<gene>
    <name evidence="3" type="ORF">FGL95_22300</name>
</gene>
<evidence type="ECO:0000313" key="4">
    <source>
        <dbReference type="Proteomes" id="UP000535543"/>
    </source>
</evidence>
<feature type="signal peptide" evidence="1">
    <location>
        <begin position="1"/>
        <end position="19"/>
    </location>
</feature>
<dbReference type="SUPFAM" id="SSF51445">
    <property type="entry name" value="(Trans)glycosidases"/>
    <property type="match status" value="1"/>
</dbReference>
<comment type="caution">
    <text evidence="3">The sequence shown here is derived from an EMBL/GenBank/DDBJ whole genome shotgun (WGS) entry which is preliminary data.</text>
</comment>
<keyword evidence="4" id="KW-1185">Reference proteome</keyword>
<dbReference type="EMBL" id="VCQU01000008">
    <property type="protein sequence ID" value="NMN97773.1"/>
    <property type="molecule type" value="Genomic_DNA"/>
</dbReference>
<dbReference type="RefSeq" id="WP_169590906.1">
    <property type="nucleotide sequence ID" value="NZ_VCQU01000008.1"/>
</dbReference>
<dbReference type="Gene3D" id="3.20.20.80">
    <property type="entry name" value="Glycosidases"/>
    <property type="match status" value="1"/>
</dbReference>
<dbReference type="InterPro" id="IPR017853">
    <property type="entry name" value="GH"/>
</dbReference>